<feature type="transmembrane region" description="Helical" evidence="6">
    <location>
        <begin position="267"/>
        <end position="287"/>
    </location>
</feature>
<evidence type="ECO:0000313" key="9">
    <source>
        <dbReference type="Proteomes" id="UP000190476"/>
    </source>
</evidence>
<dbReference type="Proteomes" id="UP000190476">
    <property type="component" value="Chromosome I"/>
</dbReference>
<keyword evidence="2" id="KW-1003">Cell membrane</keyword>
<evidence type="ECO:0000256" key="5">
    <source>
        <dbReference type="ARBA" id="ARBA00023136"/>
    </source>
</evidence>
<accession>A0A1U6IXM1</accession>
<evidence type="ECO:0000313" key="8">
    <source>
        <dbReference type="EMBL" id="SLK12751.1"/>
    </source>
</evidence>
<dbReference type="GO" id="GO:0005886">
    <property type="term" value="C:plasma membrane"/>
    <property type="evidence" value="ECO:0007669"/>
    <property type="project" value="UniProtKB-SubCell"/>
</dbReference>
<proteinExistence type="predicted"/>
<dbReference type="Pfam" id="PF02687">
    <property type="entry name" value="FtsX"/>
    <property type="match status" value="1"/>
</dbReference>
<feature type="transmembrane region" description="Helical" evidence="6">
    <location>
        <begin position="226"/>
        <end position="246"/>
    </location>
</feature>
<keyword evidence="9" id="KW-1185">Reference proteome</keyword>
<evidence type="ECO:0000256" key="2">
    <source>
        <dbReference type="ARBA" id="ARBA00022475"/>
    </source>
</evidence>
<keyword evidence="4 6" id="KW-1133">Transmembrane helix</keyword>
<evidence type="ECO:0000256" key="6">
    <source>
        <dbReference type="SAM" id="Phobius"/>
    </source>
</evidence>
<dbReference type="GeneID" id="66300745"/>
<comment type="subcellular location">
    <subcellularLocation>
        <location evidence="1">Cell membrane</location>
        <topology evidence="1">Multi-pass membrane protein</topology>
    </subcellularLocation>
</comment>
<dbReference type="EMBL" id="LT799839">
    <property type="protein sequence ID" value="SLK12751.1"/>
    <property type="molecule type" value="Genomic_DNA"/>
</dbReference>
<dbReference type="RefSeq" id="WP_161493077.1">
    <property type="nucleotide sequence ID" value="NZ_CBML010000006.1"/>
</dbReference>
<reference evidence="9" key="1">
    <citation type="submission" date="2017-03" db="EMBL/GenBank/DDBJ databases">
        <authorList>
            <person name="Falquet L."/>
            <person name="Falquet L."/>
        </authorList>
    </citation>
    <scope>NUCLEOTIDE SEQUENCE [LARGE SCALE GENOMIC DNA]</scope>
</reference>
<evidence type="ECO:0000256" key="4">
    <source>
        <dbReference type="ARBA" id="ARBA00022989"/>
    </source>
</evidence>
<sequence length="342" mass="39171">MKKNINTLLTLGFSIALFTISFIISSNYINIKYVIDENKFNDTFSYLDIHLQTPLSLLESNKLLKSIGINKYATQPSLVVNRIGETDYANKLIGVSENFNIEDYFNIEWLSNGKNDFYNRTDVVIIGNSLMQALNKLNSSTEYIEIQGENRKIAGVLKDSQYASFMTFMPIEYLRKENELSNIIQCFVDKNTNIAFGNLKGAIHNSPAKNVLKFAIDKSMTIEGEIVDIILGILTIVIFSICYVQINKRKFSIMRLVGAKQKHILYEYIRCLLPMFSIAFFIAIYFSSITINYISNNIDDIFFKVDLINICMTGIIGFILILLTSLLCMINTLRFRILEDIR</sequence>
<gene>
    <name evidence="8" type="ORF">CCH01_03780</name>
</gene>
<evidence type="ECO:0000259" key="7">
    <source>
        <dbReference type="Pfam" id="PF02687"/>
    </source>
</evidence>
<feature type="transmembrane region" description="Helical" evidence="6">
    <location>
        <begin position="307"/>
        <end position="333"/>
    </location>
</feature>
<organism evidence="8 9">
    <name type="scientific">Clostridium chauvoei JF4335</name>
    <dbReference type="NCBI Taxonomy" id="1351755"/>
    <lineage>
        <taxon>Bacteria</taxon>
        <taxon>Bacillati</taxon>
        <taxon>Bacillota</taxon>
        <taxon>Clostridia</taxon>
        <taxon>Eubacteriales</taxon>
        <taxon>Clostridiaceae</taxon>
        <taxon>Clostridium</taxon>
    </lineage>
</organism>
<dbReference type="InterPro" id="IPR003838">
    <property type="entry name" value="ABC3_permease_C"/>
</dbReference>
<name>A0A1U6IXM1_9CLOT</name>
<feature type="domain" description="ABC3 transporter permease C-terminal" evidence="7">
    <location>
        <begin position="229"/>
        <end position="333"/>
    </location>
</feature>
<evidence type="ECO:0000256" key="3">
    <source>
        <dbReference type="ARBA" id="ARBA00022692"/>
    </source>
</evidence>
<dbReference type="AlphaFoldDB" id="A0A1U6IXM1"/>
<keyword evidence="3 6" id="KW-0812">Transmembrane</keyword>
<dbReference type="STRING" id="1351755.CCH01_03780"/>
<keyword evidence="5 6" id="KW-0472">Membrane</keyword>
<protein>
    <recommendedName>
        <fullName evidence="7">ABC3 transporter permease C-terminal domain-containing protein</fullName>
    </recommendedName>
</protein>
<evidence type="ECO:0000256" key="1">
    <source>
        <dbReference type="ARBA" id="ARBA00004651"/>
    </source>
</evidence>